<gene>
    <name evidence="3" type="ORF">ACFLIM_23840</name>
</gene>
<name>A0ABW7AFT7_9ACTN</name>
<protein>
    <submittedName>
        <fullName evidence="3">CoA transferase</fullName>
    </submittedName>
</protein>
<feature type="region of interest" description="Disordered" evidence="2">
    <location>
        <begin position="1"/>
        <end position="29"/>
    </location>
</feature>
<proteinExistence type="predicted"/>
<dbReference type="EMBL" id="JBICRM010000014">
    <property type="protein sequence ID" value="MFG1706231.1"/>
    <property type="molecule type" value="Genomic_DNA"/>
</dbReference>
<evidence type="ECO:0000256" key="2">
    <source>
        <dbReference type="SAM" id="MobiDB-lite"/>
    </source>
</evidence>
<organism evidence="3 4">
    <name type="scientific">Nonomuraea marmarensis</name>
    <dbReference type="NCBI Taxonomy" id="3351344"/>
    <lineage>
        <taxon>Bacteria</taxon>
        <taxon>Bacillati</taxon>
        <taxon>Actinomycetota</taxon>
        <taxon>Actinomycetes</taxon>
        <taxon>Streptosporangiales</taxon>
        <taxon>Streptosporangiaceae</taxon>
        <taxon>Nonomuraea</taxon>
    </lineage>
</organism>
<dbReference type="InterPro" id="IPR023606">
    <property type="entry name" value="CoA-Trfase_III_dom_1_sf"/>
</dbReference>
<dbReference type="RefSeq" id="WP_393168897.1">
    <property type="nucleotide sequence ID" value="NZ_JBICRM010000014.1"/>
</dbReference>
<evidence type="ECO:0000313" key="4">
    <source>
        <dbReference type="Proteomes" id="UP001603978"/>
    </source>
</evidence>
<reference evidence="3 4" key="1">
    <citation type="submission" date="2024-10" db="EMBL/GenBank/DDBJ databases">
        <authorList>
            <person name="Topkara A.R."/>
            <person name="Saygin H."/>
        </authorList>
    </citation>
    <scope>NUCLEOTIDE SEQUENCE [LARGE SCALE GENOMIC DNA]</scope>
    <source>
        <strain evidence="3 4">M3C6</strain>
    </source>
</reference>
<dbReference type="PANTHER" id="PTHR48207">
    <property type="entry name" value="SUCCINATE--HYDROXYMETHYLGLUTARATE COA-TRANSFERASE"/>
    <property type="match status" value="1"/>
</dbReference>
<keyword evidence="1 3" id="KW-0808">Transferase</keyword>
<dbReference type="PANTHER" id="PTHR48207:SF3">
    <property type="entry name" value="SUCCINATE--HYDROXYMETHYLGLUTARATE COA-TRANSFERASE"/>
    <property type="match status" value="1"/>
</dbReference>
<dbReference type="SUPFAM" id="SSF89796">
    <property type="entry name" value="CoA-transferase family III (CaiB/BaiF)"/>
    <property type="match status" value="1"/>
</dbReference>
<keyword evidence="4" id="KW-1185">Reference proteome</keyword>
<accession>A0ABW7AFT7</accession>
<dbReference type="Proteomes" id="UP001603978">
    <property type="component" value="Unassembled WGS sequence"/>
</dbReference>
<dbReference type="Pfam" id="PF02515">
    <property type="entry name" value="CoA_transf_3"/>
    <property type="match status" value="1"/>
</dbReference>
<dbReference type="InterPro" id="IPR050483">
    <property type="entry name" value="CoA-transferase_III_domain"/>
</dbReference>
<dbReference type="InterPro" id="IPR003673">
    <property type="entry name" value="CoA-Trfase_fam_III"/>
</dbReference>
<dbReference type="Gene3D" id="3.40.50.10540">
    <property type="entry name" value="Crotonobetainyl-coa:carnitine coa-transferase, domain 1"/>
    <property type="match status" value="1"/>
</dbReference>
<dbReference type="GO" id="GO:0016740">
    <property type="term" value="F:transferase activity"/>
    <property type="evidence" value="ECO:0007669"/>
    <property type="project" value="UniProtKB-KW"/>
</dbReference>
<sequence length="85" mass="9176">MTGRPRHRGSGQAAHPMVPSRPSPAVHHPQLRHRGVIAEVEHPSLGSVPLPGVTVKLSRTPGSVRLPPPRLGEHTAEVLAEWLQD</sequence>
<evidence type="ECO:0000256" key="1">
    <source>
        <dbReference type="ARBA" id="ARBA00022679"/>
    </source>
</evidence>
<evidence type="ECO:0000313" key="3">
    <source>
        <dbReference type="EMBL" id="MFG1706231.1"/>
    </source>
</evidence>
<comment type="caution">
    <text evidence="3">The sequence shown here is derived from an EMBL/GenBank/DDBJ whole genome shotgun (WGS) entry which is preliminary data.</text>
</comment>